<dbReference type="EMBL" id="KN834783">
    <property type="protein sequence ID" value="KIK58794.1"/>
    <property type="molecule type" value="Genomic_DNA"/>
</dbReference>
<evidence type="ECO:0008006" key="3">
    <source>
        <dbReference type="Google" id="ProtNLM"/>
    </source>
</evidence>
<accession>A0A0D0C8F9</accession>
<dbReference type="SUPFAM" id="SSF54928">
    <property type="entry name" value="RNA-binding domain, RBD"/>
    <property type="match status" value="1"/>
</dbReference>
<dbReference type="AlphaFoldDB" id="A0A0D0C8F9"/>
<sequence length="127" mass="14073">MGSWEIQWCIWRGIFSGTPGNATDMSNTTGSGSGDIPAYAVKIPEQVQGEEGNRSGEVETQSMSTGTMLFVKNLSFSTTTEMLNQVFRNLSSFAFARIQTKPDPKKPGEKLCMGLLLSEMSRVRRRR</sequence>
<proteinExistence type="predicted"/>
<organism evidence="1 2">
    <name type="scientific">Collybiopsis luxurians FD-317 M1</name>
    <dbReference type="NCBI Taxonomy" id="944289"/>
    <lineage>
        <taxon>Eukaryota</taxon>
        <taxon>Fungi</taxon>
        <taxon>Dikarya</taxon>
        <taxon>Basidiomycota</taxon>
        <taxon>Agaricomycotina</taxon>
        <taxon>Agaricomycetes</taxon>
        <taxon>Agaricomycetidae</taxon>
        <taxon>Agaricales</taxon>
        <taxon>Marasmiineae</taxon>
        <taxon>Omphalotaceae</taxon>
        <taxon>Collybiopsis</taxon>
        <taxon>Collybiopsis luxurians</taxon>
    </lineage>
</organism>
<dbReference type="InterPro" id="IPR035979">
    <property type="entry name" value="RBD_domain_sf"/>
</dbReference>
<protein>
    <recommendedName>
        <fullName evidence="3">RRM domain-containing protein</fullName>
    </recommendedName>
</protein>
<dbReference type="GO" id="GO:0003676">
    <property type="term" value="F:nucleic acid binding"/>
    <property type="evidence" value="ECO:0007669"/>
    <property type="project" value="InterPro"/>
</dbReference>
<dbReference type="HOGENOM" id="CLU_1970812_0_0_1"/>
<keyword evidence="2" id="KW-1185">Reference proteome</keyword>
<reference evidence="1 2" key="1">
    <citation type="submission" date="2014-04" db="EMBL/GenBank/DDBJ databases">
        <title>Evolutionary Origins and Diversification of the Mycorrhizal Mutualists.</title>
        <authorList>
            <consortium name="DOE Joint Genome Institute"/>
            <consortium name="Mycorrhizal Genomics Consortium"/>
            <person name="Kohler A."/>
            <person name="Kuo A."/>
            <person name="Nagy L.G."/>
            <person name="Floudas D."/>
            <person name="Copeland A."/>
            <person name="Barry K.W."/>
            <person name="Cichocki N."/>
            <person name="Veneault-Fourrey C."/>
            <person name="LaButti K."/>
            <person name="Lindquist E.A."/>
            <person name="Lipzen A."/>
            <person name="Lundell T."/>
            <person name="Morin E."/>
            <person name="Murat C."/>
            <person name="Riley R."/>
            <person name="Ohm R."/>
            <person name="Sun H."/>
            <person name="Tunlid A."/>
            <person name="Henrissat B."/>
            <person name="Grigoriev I.V."/>
            <person name="Hibbett D.S."/>
            <person name="Martin F."/>
        </authorList>
    </citation>
    <scope>NUCLEOTIDE SEQUENCE [LARGE SCALE GENOMIC DNA]</scope>
    <source>
        <strain evidence="1 2">FD-317 M1</strain>
    </source>
</reference>
<evidence type="ECO:0000313" key="1">
    <source>
        <dbReference type="EMBL" id="KIK58794.1"/>
    </source>
</evidence>
<evidence type="ECO:0000313" key="2">
    <source>
        <dbReference type="Proteomes" id="UP000053593"/>
    </source>
</evidence>
<dbReference type="Proteomes" id="UP000053593">
    <property type="component" value="Unassembled WGS sequence"/>
</dbReference>
<name>A0A0D0C8F9_9AGAR</name>
<gene>
    <name evidence="1" type="ORF">GYMLUDRAFT_45095</name>
</gene>
<dbReference type="Gene3D" id="3.30.70.330">
    <property type="match status" value="1"/>
</dbReference>
<dbReference type="OrthoDB" id="439639at2759"/>
<dbReference type="InterPro" id="IPR012677">
    <property type="entry name" value="Nucleotide-bd_a/b_plait_sf"/>
</dbReference>